<dbReference type="Pfam" id="PF02632">
    <property type="entry name" value="BioY"/>
    <property type="match status" value="1"/>
</dbReference>
<dbReference type="PANTHER" id="PTHR34295">
    <property type="entry name" value="BIOTIN TRANSPORTER BIOY"/>
    <property type="match status" value="1"/>
</dbReference>
<evidence type="ECO:0000256" key="3">
    <source>
        <dbReference type="ARBA" id="ARBA00022448"/>
    </source>
</evidence>
<evidence type="ECO:0000256" key="5">
    <source>
        <dbReference type="ARBA" id="ARBA00022692"/>
    </source>
</evidence>
<evidence type="ECO:0000256" key="1">
    <source>
        <dbReference type="ARBA" id="ARBA00004651"/>
    </source>
</evidence>
<evidence type="ECO:0000256" key="9">
    <source>
        <dbReference type="SAM" id="Phobius"/>
    </source>
</evidence>
<keyword evidence="3 8" id="KW-0813">Transport</keyword>
<comment type="subcellular location">
    <subcellularLocation>
        <location evidence="1 8">Cell membrane</location>
        <topology evidence="1 8">Multi-pass membrane protein</topology>
    </subcellularLocation>
</comment>
<dbReference type="GO" id="GO:0015225">
    <property type="term" value="F:biotin transmembrane transporter activity"/>
    <property type="evidence" value="ECO:0007669"/>
    <property type="project" value="UniProtKB-UniRule"/>
</dbReference>
<keyword evidence="11" id="KW-1185">Reference proteome</keyword>
<keyword evidence="7 8" id="KW-0472">Membrane</keyword>
<sequence>MTTHDIVLTALFAALIVVLGTIPPIPIGIIPVPITLQSLGVMLAGALLGPWRGAMAAVILIALVAMGLPVLSGGRGGLGVFAGPTVGYLIGFVPAAFVTGWVVGLLGADRRPPLPAFGATVLACILGGVVIDHLCGVIGLVAVTGIAWQNAALGTLAFVPGDLIKAALAGWIAVAIRRVHPIAVH</sequence>
<organism evidence="10 11">
    <name type="scientific">Enterovirga rhinocerotis</name>
    <dbReference type="NCBI Taxonomy" id="1339210"/>
    <lineage>
        <taxon>Bacteria</taxon>
        <taxon>Pseudomonadati</taxon>
        <taxon>Pseudomonadota</taxon>
        <taxon>Alphaproteobacteria</taxon>
        <taxon>Hyphomicrobiales</taxon>
        <taxon>Methylobacteriaceae</taxon>
        <taxon>Enterovirga</taxon>
    </lineage>
</organism>
<evidence type="ECO:0000256" key="7">
    <source>
        <dbReference type="ARBA" id="ARBA00023136"/>
    </source>
</evidence>
<dbReference type="Proteomes" id="UP000295122">
    <property type="component" value="Unassembled WGS sequence"/>
</dbReference>
<gene>
    <name evidence="10" type="ORF">EV668_4334</name>
</gene>
<protein>
    <recommendedName>
        <fullName evidence="8">Biotin transporter</fullName>
    </recommendedName>
</protein>
<dbReference type="PIRSF" id="PIRSF016661">
    <property type="entry name" value="BioY"/>
    <property type="match status" value="1"/>
</dbReference>
<evidence type="ECO:0000313" key="10">
    <source>
        <dbReference type="EMBL" id="TDR87254.1"/>
    </source>
</evidence>
<dbReference type="GO" id="GO:0005886">
    <property type="term" value="C:plasma membrane"/>
    <property type="evidence" value="ECO:0007669"/>
    <property type="project" value="UniProtKB-SubCell"/>
</dbReference>
<dbReference type="AlphaFoldDB" id="A0A4R7BNZ8"/>
<dbReference type="Gene3D" id="1.10.1760.20">
    <property type="match status" value="1"/>
</dbReference>
<evidence type="ECO:0000256" key="4">
    <source>
        <dbReference type="ARBA" id="ARBA00022475"/>
    </source>
</evidence>
<dbReference type="EMBL" id="SNZR01000016">
    <property type="protein sequence ID" value="TDR87254.1"/>
    <property type="molecule type" value="Genomic_DNA"/>
</dbReference>
<accession>A0A4R7BNZ8</accession>
<keyword evidence="5 9" id="KW-0812">Transmembrane</keyword>
<proteinExistence type="inferred from homology"/>
<name>A0A4R7BNZ8_9HYPH</name>
<feature type="transmembrane region" description="Helical" evidence="9">
    <location>
        <begin position="86"/>
        <end position="108"/>
    </location>
</feature>
<evidence type="ECO:0000313" key="11">
    <source>
        <dbReference type="Proteomes" id="UP000295122"/>
    </source>
</evidence>
<comment type="similarity">
    <text evidence="2 8">Belongs to the BioY family.</text>
</comment>
<comment type="caution">
    <text evidence="10">The sequence shown here is derived from an EMBL/GenBank/DDBJ whole genome shotgun (WGS) entry which is preliminary data.</text>
</comment>
<evidence type="ECO:0000256" key="8">
    <source>
        <dbReference type="PIRNR" id="PIRNR016661"/>
    </source>
</evidence>
<evidence type="ECO:0000256" key="2">
    <source>
        <dbReference type="ARBA" id="ARBA00010692"/>
    </source>
</evidence>
<dbReference type="InterPro" id="IPR003784">
    <property type="entry name" value="BioY"/>
</dbReference>
<keyword evidence="6 9" id="KW-1133">Transmembrane helix</keyword>
<keyword evidence="4 8" id="KW-1003">Cell membrane</keyword>
<reference evidence="10 11" key="1">
    <citation type="submission" date="2019-03" db="EMBL/GenBank/DDBJ databases">
        <title>Genomic Encyclopedia of Type Strains, Phase IV (KMG-IV): sequencing the most valuable type-strain genomes for metagenomic binning, comparative biology and taxonomic classification.</title>
        <authorList>
            <person name="Goeker M."/>
        </authorList>
    </citation>
    <scope>NUCLEOTIDE SEQUENCE [LARGE SCALE GENOMIC DNA]</scope>
    <source>
        <strain evidence="10 11">DSM 25903</strain>
    </source>
</reference>
<dbReference type="PANTHER" id="PTHR34295:SF4">
    <property type="entry name" value="BIOTIN TRANSPORTER BIOY-RELATED"/>
    <property type="match status" value="1"/>
</dbReference>
<evidence type="ECO:0000256" key="6">
    <source>
        <dbReference type="ARBA" id="ARBA00022989"/>
    </source>
</evidence>
<dbReference type="OrthoDB" id="9803495at2"/>
<dbReference type="RefSeq" id="WP_133774024.1">
    <property type="nucleotide sequence ID" value="NZ_SNZR01000016.1"/>
</dbReference>
<feature type="transmembrane region" description="Helical" evidence="9">
    <location>
        <begin position="120"/>
        <end position="148"/>
    </location>
</feature>
<feature type="transmembrane region" description="Helical" evidence="9">
    <location>
        <begin position="55"/>
        <end position="74"/>
    </location>
</feature>